<dbReference type="GO" id="GO:0003677">
    <property type="term" value="F:DNA binding"/>
    <property type="evidence" value="ECO:0007669"/>
    <property type="project" value="UniProtKB-KW"/>
</dbReference>
<comment type="similarity">
    <text evidence="1">Belongs to the replication factor A protein 1 family.</text>
</comment>
<evidence type="ECO:0000256" key="5">
    <source>
        <dbReference type="ARBA" id="ARBA00023125"/>
    </source>
</evidence>
<keyword evidence="3" id="KW-0863">Zinc-finger</keyword>
<reference evidence="7" key="1">
    <citation type="journal article" date="2019" name="Database">
        <title>The radish genome database (RadishGD): an integrated information resource for radish genomics.</title>
        <authorList>
            <person name="Yu H.J."/>
            <person name="Baek S."/>
            <person name="Lee Y.J."/>
            <person name="Cho A."/>
            <person name="Mun J.H."/>
        </authorList>
    </citation>
    <scope>NUCLEOTIDE SEQUENCE [LARGE SCALE GENOMIC DNA]</scope>
    <source>
        <strain evidence="7">cv. WK10039</strain>
    </source>
</reference>
<dbReference type="InterPro" id="IPR047192">
    <property type="entry name" value="Euk_RPA1_DBD_C"/>
</dbReference>
<sequence>MNVGDLLTIRCQDGEERKKIDFTLRDINDQRIACCLWGKFAEMMETYSEKAHKGVVVCLLRFAKLGSFKGVLQVSNAYDMSQMLINPEIKESSDLIEAFKYEESSMSIIATKEDDNQVAKKDKTIVYQSQSWNEFEDKTIAEVLKTTQIGKCKVVCTIDAIDIDYGWFYFGCNLNHKTFEVANNGDTKTPAFWCEKCDKFVTNVEAKFKLHLILKDDTGTTKFMLLDTIANMIVMEKASKIVNASMEEIDDPELLPQPVKDIVGKTFKFGVSIEKENVSYGGDTYKVLKVWSMNNLLMASSQSENFSALETTFTSGGVGSYLDDAEASSGVLKTPTSKRTQDDLADLPDLTSASKKICSKAIKIEKISEEEMKSRKKN</sequence>
<evidence type="ECO:0000256" key="2">
    <source>
        <dbReference type="ARBA" id="ARBA00022723"/>
    </source>
</evidence>
<name>A0A9W3CLS1_RAPSA</name>
<accession>A0A9W3CLS1</accession>
<dbReference type="InterPro" id="IPR013955">
    <property type="entry name" value="Rep_factor-A_C"/>
</dbReference>
<dbReference type="GO" id="GO:0008270">
    <property type="term" value="F:zinc ion binding"/>
    <property type="evidence" value="ECO:0007669"/>
    <property type="project" value="UniProtKB-KW"/>
</dbReference>
<keyword evidence="5" id="KW-0238">DNA-binding</keyword>
<keyword evidence="2" id="KW-0479">Metal-binding</keyword>
<dbReference type="Proteomes" id="UP000504610">
    <property type="component" value="Chromosome 2"/>
</dbReference>
<dbReference type="GeneID" id="130501554"/>
<dbReference type="AlphaFoldDB" id="A0A9W3CLS1"/>
<dbReference type="RefSeq" id="XP_056852399.1">
    <property type="nucleotide sequence ID" value="XM_056996419.1"/>
</dbReference>
<dbReference type="CDD" id="cd04476">
    <property type="entry name" value="RPA1_DBD_C"/>
    <property type="match status" value="1"/>
</dbReference>
<protein>
    <submittedName>
        <fullName evidence="8">Replication protein A 70 kDa DNA-binding subunit C-like</fullName>
    </submittedName>
</protein>
<evidence type="ECO:0000259" key="6">
    <source>
        <dbReference type="Pfam" id="PF08646"/>
    </source>
</evidence>
<dbReference type="SUPFAM" id="SSF50249">
    <property type="entry name" value="Nucleic acid-binding proteins"/>
    <property type="match status" value="2"/>
</dbReference>
<dbReference type="InterPro" id="IPR012340">
    <property type="entry name" value="NA-bd_OB-fold"/>
</dbReference>
<dbReference type="KEGG" id="rsz:130501554"/>
<dbReference type="PANTHER" id="PTHR47165">
    <property type="entry name" value="OS03G0429900 PROTEIN"/>
    <property type="match status" value="1"/>
</dbReference>
<dbReference type="CDD" id="cd04481">
    <property type="entry name" value="RPA1_DBD_B_like"/>
    <property type="match status" value="1"/>
</dbReference>
<gene>
    <name evidence="8" type="primary">LOC130501554</name>
</gene>
<evidence type="ECO:0000313" key="8">
    <source>
        <dbReference type="RefSeq" id="XP_056852399.1"/>
    </source>
</evidence>
<organism evidence="7 8">
    <name type="scientific">Raphanus sativus</name>
    <name type="common">Radish</name>
    <name type="synonym">Raphanus raphanistrum var. sativus</name>
    <dbReference type="NCBI Taxonomy" id="3726"/>
    <lineage>
        <taxon>Eukaryota</taxon>
        <taxon>Viridiplantae</taxon>
        <taxon>Streptophyta</taxon>
        <taxon>Embryophyta</taxon>
        <taxon>Tracheophyta</taxon>
        <taxon>Spermatophyta</taxon>
        <taxon>Magnoliopsida</taxon>
        <taxon>eudicotyledons</taxon>
        <taxon>Gunneridae</taxon>
        <taxon>Pentapetalae</taxon>
        <taxon>rosids</taxon>
        <taxon>malvids</taxon>
        <taxon>Brassicales</taxon>
        <taxon>Brassicaceae</taxon>
        <taxon>Brassiceae</taxon>
        <taxon>Raphanus</taxon>
    </lineage>
</organism>
<dbReference type="OrthoDB" id="1082814at2759"/>
<keyword evidence="7" id="KW-1185">Reference proteome</keyword>
<evidence type="ECO:0000256" key="1">
    <source>
        <dbReference type="ARBA" id="ARBA00005690"/>
    </source>
</evidence>
<reference evidence="8" key="2">
    <citation type="submission" date="2025-08" db="UniProtKB">
        <authorList>
            <consortium name="RefSeq"/>
        </authorList>
    </citation>
    <scope>IDENTIFICATION</scope>
    <source>
        <tissue evidence="8">Leaf</tissue>
    </source>
</reference>
<dbReference type="Gene3D" id="2.40.50.140">
    <property type="entry name" value="Nucleic acid-binding proteins"/>
    <property type="match status" value="2"/>
</dbReference>
<dbReference type="PANTHER" id="PTHR47165:SF4">
    <property type="entry name" value="OS03G0429900 PROTEIN"/>
    <property type="match status" value="1"/>
</dbReference>
<evidence type="ECO:0000256" key="4">
    <source>
        <dbReference type="ARBA" id="ARBA00022833"/>
    </source>
</evidence>
<evidence type="ECO:0000256" key="3">
    <source>
        <dbReference type="ARBA" id="ARBA00022771"/>
    </source>
</evidence>
<dbReference type="Pfam" id="PF08646">
    <property type="entry name" value="Rep_fac-A_C"/>
    <property type="match status" value="1"/>
</dbReference>
<feature type="domain" description="Replication factor A C-terminal" evidence="6">
    <location>
        <begin position="153"/>
        <end position="296"/>
    </location>
</feature>
<evidence type="ECO:0000313" key="7">
    <source>
        <dbReference type="Proteomes" id="UP000504610"/>
    </source>
</evidence>
<keyword evidence="4" id="KW-0862">Zinc</keyword>
<proteinExistence type="inferred from homology"/>